<dbReference type="AlphaFoldDB" id="L2FA45"/>
<dbReference type="PANTHER" id="PTHR32309">
    <property type="entry name" value="TYROSINE-PROTEIN KINASE"/>
    <property type="match status" value="1"/>
</dbReference>
<dbReference type="PANTHER" id="PTHR32309:SF13">
    <property type="entry name" value="FERRIC ENTEROBACTIN TRANSPORT PROTEIN FEPE"/>
    <property type="match status" value="1"/>
</dbReference>
<keyword evidence="2" id="KW-0812">Transmembrane</keyword>
<dbReference type="GO" id="GO:0005886">
    <property type="term" value="C:plasma membrane"/>
    <property type="evidence" value="ECO:0007669"/>
    <property type="project" value="TreeGrafter"/>
</dbReference>
<dbReference type="GO" id="GO:0004713">
    <property type="term" value="F:protein tyrosine kinase activity"/>
    <property type="evidence" value="ECO:0007669"/>
    <property type="project" value="TreeGrafter"/>
</dbReference>
<reference evidence="3 4" key="1">
    <citation type="journal article" date="2013" name="Genome Announc.">
        <title>Genome Sequence of Moraxella macacae 0408225, a Novel Bacterial Species Isolated from a Cynomolgus Macaque with Epistaxis.</title>
        <authorList>
            <person name="Ladner J.T."/>
            <person name="Whitehouse C.A."/>
            <person name="Koroleva G.I."/>
            <person name="Palacios G.F."/>
        </authorList>
    </citation>
    <scope>NUCLEOTIDE SEQUENCE [LARGE SCALE GENOMIC DNA]</scope>
    <source>
        <strain evidence="3 4">0408225</strain>
    </source>
</reference>
<feature type="coiled-coil region" evidence="1">
    <location>
        <begin position="176"/>
        <end position="318"/>
    </location>
</feature>
<dbReference type="PATRIC" id="fig|1230338.3.peg.660"/>
<proteinExistence type="predicted"/>
<dbReference type="Proteomes" id="UP000023795">
    <property type="component" value="Unassembled WGS sequence"/>
</dbReference>
<protein>
    <submittedName>
        <fullName evidence="3">Capsule polysaccharide export inner-membrane protein KpsE</fullName>
    </submittedName>
</protein>
<keyword evidence="4" id="KW-1185">Reference proteome</keyword>
<dbReference type="InterPro" id="IPR050445">
    <property type="entry name" value="Bact_polysacc_biosynth/exp"/>
</dbReference>
<sequence length="373" mass="42296">MSVSLKNKFNKKKLKQGFLFLVLVILPWLLVIFYTLAVAHPRYVSQSQVVVKQTNDNSMPTGTGLVALLGGVSTSVEDSNYLTSYILSNDMITKLDPTFKFRENFRLDGSDLLNELSENPTKEELLEYFQKRVHVELDQTTHILSIKTQGFTPKYAFELNQALLKHSEAFVNDISQKLAKEQTAFAEKQLEDAEKQMNEAKAAVLDYQNRNAILDPESTARALNSLISGLEANLSSLRTEERQLLSYLNPNAPQVVSLRSQIKAVEQQVAQERAKLTSPTNNRLNSKALQFEQIKAGAAFAEEKYKMALTTLEKATTEANRKKKNLIVISSPFQAEESLYPRHWYIILTSLAFLLIFYGFVQLILAIIRDHRD</sequence>
<accession>L2FA45</accession>
<keyword evidence="1" id="KW-0175">Coiled coil</keyword>
<evidence type="ECO:0000256" key="1">
    <source>
        <dbReference type="SAM" id="Coils"/>
    </source>
</evidence>
<organism evidence="3 4">
    <name type="scientific">Moraxella macacae 0408225</name>
    <dbReference type="NCBI Taxonomy" id="1230338"/>
    <lineage>
        <taxon>Bacteria</taxon>
        <taxon>Pseudomonadati</taxon>
        <taxon>Pseudomonadota</taxon>
        <taxon>Gammaproteobacteria</taxon>
        <taxon>Moraxellales</taxon>
        <taxon>Moraxellaceae</taxon>
        <taxon>Moraxella</taxon>
    </lineage>
</organism>
<gene>
    <name evidence="3" type="ORF">MOMA_03030</name>
</gene>
<dbReference type="RefSeq" id="WP_009767163.1">
    <property type="nucleotide sequence ID" value="NZ_ANIN01000001.1"/>
</dbReference>
<dbReference type="STRING" id="1230338.MOMA_03030"/>
<comment type="caution">
    <text evidence="3">The sequence shown here is derived from an EMBL/GenBank/DDBJ whole genome shotgun (WGS) entry which is preliminary data.</text>
</comment>
<evidence type="ECO:0000313" key="4">
    <source>
        <dbReference type="Proteomes" id="UP000023795"/>
    </source>
</evidence>
<name>L2FA45_9GAMM</name>
<dbReference type="eggNOG" id="COG3524">
    <property type="taxonomic scope" value="Bacteria"/>
</dbReference>
<dbReference type="EMBL" id="ANIN01000001">
    <property type="protein sequence ID" value="ELA09343.1"/>
    <property type="molecule type" value="Genomic_DNA"/>
</dbReference>
<dbReference type="OrthoDB" id="5580984at2"/>
<keyword evidence="2" id="KW-1133">Transmembrane helix</keyword>
<keyword evidence="2" id="KW-0472">Membrane</keyword>
<evidence type="ECO:0000256" key="2">
    <source>
        <dbReference type="SAM" id="Phobius"/>
    </source>
</evidence>
<feature type="transmembrane region" description="Helical" evidence="2">
    <location>
        <begin position="344"/>
        <end position="368"/>
    </location>
</feature>
<evidence type="ECO:0000313" key="3">
    <source>
        <dbReference type="EMBL" id="ELA09343.1"/>
    </source>
</evidence>